<dbReference type="SUPFAM" id="SSF103506">
    <property type="entry name" value="Mitochondrial carrier"/>
    <property type="match status" value="1"/>
</dbReference>
<keyword evidence="4 10" id="KW-0812">Transmembrane</keyword>
<dbReference type="Gene3D" id="1.50.40.10">
    <property type="entry name" value="Mitochondrial carrier domain"/>
    <property type="match status" value="1"/>
</dbReference>
<evidence type="ECO:0000256" key="9">
    <source>
        <dbReference type="ARBA" id="ARBA00023136"/>
    </source>
</evidence>
<dbReference type="Pfam" id="PF00153">
    <property type="entry name" value="Mito_carr"/>
    <property type="match status" value="3"/>
</dbReference>
<comment type="subcellular location">
    <subcellularLocation>
        <location evidence="1">Mitochondrion inner membrane</location>
        <topology evidence="1">Multi-pass membrane protein</topology>
    </subcellularLocation>
</comment>
<reference evidence="12" key="3">
    <citation type="submission" date="2025-09" db="UniProtKB">
        <authorList>
            <consortium name="Ensembl"/>
        </authorList>
    </citation>
    <scope>IDENTIFICATION</scope>
</reference>
<feature type="repeat" description="Solcar" evidence="10">
    <location>
        <begin position="204"/>
        <end position="286"/>
    </location>
</feature>
<keyword evidence="5" id="KW-0677">Repeat</keyword>
<keyword evidence="7" id="KW-1133">Transmembrane helix</keyword>
<gene>
    <name evidence="12" type="primary">LOC122227080</name>
</gene>
<dbReference type="InterPro" id="IPR002067">
    <property type="entry name" value="MCP"/>
</dbReference>
<evidence type="ECO:0000256" key="5">
    <source>
        <dbReference type="ARBA" id="ARBA00022737"/>
    </source>
</evidence>
<keyword evidence="9 10" id="KW-0472">Membrane</keyword>
<comment type="similarity">
    <text evidence="2 11">Belongs to the mitochondrial carrier (TC 2.A.29) family.</text>
</comment>
<keyword evidence="3 11" id="KW-0813">Transport</keyword>
<accession>A0A8C8X1X6</accession>
<evidence type="ECO:0000256" key="8">
    <source>
        <dbReference type="ARBA" id="ARBA00023128"/>
    </source>
</evidence>
<reference evidence="12" key="2">
    <citation type="submission" date="2025-08" db="UniProtKB">
        <authorList>
            <consortium name="Ensembl"/>
        </authorList>
    </citation>
    <scope>IDENTIFICATION</scope>
</reference>
<dbReference type="AlphaFoldDB" id="A0A8C8X1X6"/>
<evidence type="ECO:0000256" key="6">
    <source>
        <dbReference type="ARBA" id="ARBA00022792"/>
    </source>
</evidence>
<feature type="repeat" description="Solcar" evidence="10">
    <location>
        <begin position="107"/>
        <end position="192"/>
    </location>
</feature>
<evidence type="ECO:0000256" key="4">
    <source>
        <dbReference type="ARBA" id="ARBA00022692"/>
    </source>
</evidence>
<dbReference type="GeneTree" id="ENSGT00940000164117"/>
<dbReference type="PRINTS" id="PR00926">
    <property type="entry name" value="MITOCARRIER"/>
</dbReference>
<evidence type="ECO:0000256" key="2">
    <source>
        <dbReference type="ARBA" id="ARBA00006375"/>
    </source>
</evidence>
<name>A0A8C8X1X6_PANLE</name>
<dbReference type="PROSITE" id="PS50920">
    <property type="entry name" value="SOLCAR"/>
    <property type="match status" value="3"/>
</dbReference>
<evidence type="ECO:0000256" key="11">
    <source>
        <dbReference type="RuleBase" id="RU000488"/>
    </source>
</evidence>
<proteinExistence type="inferred from homology"/>
<sequence length="290" mass="32247">MKKKSLGESISIPDEFTEQEKRSGDWWRHLVAAGIAGAVARTCTAPFDRLKVMMQVHSLKSRRLRLIGGFEQMVKEGGIHSLWRGNGVNVFKIAPETTLKIGAYEQVKCYFLFVSGSLAGATAQTCIYPMEVLKTRMILGETGQYSGIIDCGKKLLKQEGVRTFFKGYIPNFLGILPYAGIDLAVYELLKNYWLEHYATNSVDPGIIILLGCSALSHTCGQIASFPLNLVRTRMQVQGEFFFFNGVIKIHNNEGKKGFFRGLTPNIIKVLPAVIISCAAYEKVTQHMGLI</sequence>
<evidence type="ECO:0000256" key="10">
    <source>
        <dbReference type="PROSITE-ProRule" id="PRU00282"/>
    </source>
</evidence>
<keyword evidence="6" id="KW-0999">Mitochondrion inner membrane</keyword>
<keyword evidence="8" id="KW-0496">Mitochondrion</keyword>
<feature type="repeat" description="Solcar" evidence="10">
    <location>
        <begin position="24"/>
        <end position="106"/>
    </location>
</feature>
<dbReference type="Ensembl" id="ENSPLOT00000014202.1">
    <property type="protein sequence ID" value="ENSPLOP00000012785.1"/>
    <property type="gene ID" value="ENSPLOG00000009134.1"/>
</dbReference>
<evidence type="ECO:0000256" key="1">
    <source>
        <dbReference type="ARBA" id="ARBA00004448"/>
    </source>
</evidence>
<keyword evidence="13" id="KW-1185">Reference proteome</keyword>
<protein>
    <submittedName>
        <fullName evidence="12">Uncharacterized protein</fullName>
    </submittedName>
</protein>
<evidence type="ECO:0000313" key="13">
    <source>
        <dbReference type="Proteomes" id="UP000694399"/>
    </source>
</evidence>
<evidence type="ECO:0000256" key="3">
    <source>
        <dbReference type="ARBA" id="ARBA00022448"/>
    </source>
</evidence>
<evidence type="ECO:0000313" key="12">
    <source>
        <dbReference type="Ensembl" id="ENSPLOP00000012785.1"/>
    </source>
</evidence>
<dbReference type="FunFam" id="1.50.40.10:FF:000003">
    <property type="entry name" value="Putative calcium-binding mitochondrial carrier protein scamc-2"/>
    <property type="match status" value="1"/>
</dbReference>
<dbReference type="GO" id="GO:0055085">
    <property type="term" value="P:transmembrane transport"/>
    <property type="evidence" value="ECO:0007669"/>
    <property type="project" value="InterPro"/>
</dbReference>
<dbReference type="InterPro" id="IPR023395">
    <property type="entry name" value="MCP_dom_sf"/>
</dbReference>
<dbReference type="PANTHER" id="PTHR24089">
    <property type="entry name" value="SOLUTE CARRIER FAMILY 25"/>
    <property type="match status" value="1"/>
</dbReference>
<reference evidence="12" key="1">
    <citation type="journal article" date="2019" name="bioRxiv">
        <title>Long live the king: chromosome-level assembly of the lion (Panthera leo) using linked-read, Hi-C, and long read data.</title>
        <authorList>
            <person name="Armstrong E.E."/>
            <person name="Taylor R.W."/>
            <person name="Miller D.E."/>
            <person name="Kaelin C."/>
            <person name="Barsh G."/>
            <person name="Hadly E.A."/>
            <person name="Petrov D."/>
        </authorList>
    </citation>
    <scope>NUCLEOTIDE SEQUENCE [LARGE SCALE GENOMIC DNA]</scope>
</reference>
<evidence type="ECO:0000256" key="7">
    <source>
        <dbReference type="ARBA" id="ARBA00022989"/>
    </source>
</evidence>
<organism evidence="12 13">
    <name type="scientific">Panthera leo</name>
    <name type="common">Lion</name>
    <dbReference type="NCBI Taxonomy" id="9689"/>
    <lineage>
        <taxon>Eukaryota</taxon>
        <taxon>Metazoa</taxon>
        <taxon>Chordata</taxon>
        <taxon>Craniata</taxon>
        <taxon>Vertebrata</taxon>
        <taxon>Euteleostomi</taxon>
        <taxon>Mammalia</taxon>
        <taxon>Eutheria</taxon>
        <taxon>Laurasiatheria</taxon>
        <taxon>Carnivora</taxon>
        <taxon>Feliformia</taxon>
        <taxon>Felidae</taxon>
        <taxon>Pantherinae</taxon>
        <taxon>Panthera</taxon>
    </lineage>
</organism>
<dbReference type="GO" id="GO:0005743">
    <property type="term" value="C:mitochondrial inner membrane"/>
    <property type="evidence" value="ECO:0007669"/>
    <property type="project" value="UniProtKB-SubCell"/>
</dbReference>
<dbReference type="InterPro" id="IPR018108">
    <property type="entry name" value="MCP_transmembrane"/>
</dbReference>
<dbReference type="Proteomes" id="UP000694399">
    <property type="component" value="Chromosome C2"/>
</dbReference>